<keyword evidence="2" id="KW-1133">Transmembrane helix</keyword>
<protein>
    <submittedName>
        <fullName evidence="3">DUF2335 domain-containing protein</fullName>
    </submittedName>
</protein>
<sequence>MPSRPIARMSDSAVEPVPPEEPESSADSAPIGPQTEQEAIQSQRIEFHEEYSGQLPHWRHLNEYERIYPGAAKIIFESFEKQGDHRREMEARLLTGSERRASVGQFLGTGLLLVAILGGIYLVIDKQAVAGISIFTLALATGVVSYVFGDRPKK</sequence>
<dbReference type="OrthoDB" id="7366810at2"/>
<dbReference type="InterPro" id="IPR019284">
    <property type="entry name" value="RP532"/>
</dbReference>
<feature type="transmembrane region" description="Helical" evidence="2">
    <location>
        <begin position="106"/>
        <end position="124"/>
    </location>
</feature>
<proteinExistence type="predicted"/>
<feature type="region of interest" description="Disordered" evidence="1">
    <location>
        <begin position="1"/>
        <end position="37"/>
    </location>
</feature>
<evidence type="ECO:0000256" key="2">
    <source>
        <dbReference type="SAM" id="Phobius"/>
    </source>
</evidence>
<name>A0A5B8M6Z7_9MICO</name>
<dbReference type="Pfam" id="PF10097">
    <property type="entry name" value="DUF2335"/>
    <property type="match status" value="1"/>
</dbReference>
<evidence type="ECO:0000313" key="3">
    <source>
        <dbReference type="EMBL" id="QDZ15764.1"/>
    </source>
</evidence>
<dbReference type="KEGG" id="huw:FPZ11_14240"/>
<keyword evidence="4" id="KW-1185">Reference proteome</keyword>
<evidence type="ECO:0000313" key="4">
    <source>
        <dbReference type="Proteomes" id="UP000320216"/>
    </source>
</evidence>
<gene>
    <name evidence="3" type="ORF">FPZ11_14240</name>
</gene>
<feature type="transmembrane region" description="Helical" evidence="2">
    <location>
        <begin position="130"/>
        <end position="149"/>
    </location>
</feature>
<reference evidence="3 4" key="1">
    <citation type="submission" date="2019-07" db="EMBL/GenBank/DDBJ databases">
        <title>Full genome sequence of Humibacter sp. WJ7-1.</title>
        <authorList>
            <person name="Im W.-T."/>
        </authorList>
    </citation>
    <scope>NUCLEOTIDE SEQUENCE [LARGE SCALE GENOMIC DNA]</scope>
    <source>
        <strain evidence="3 4">WJ7-1</strain>
    </source>
</reference>
<dbReference type="AlphaFoldDB" id="A0A5B8M6Z7"/>
<evidence type="ECO:0000256" key="1">
    <source>
        <dbReference type="SAM" id="MobiDB-lite"/>
    </source>
</evidence>
<keyword evidence="2" id="KW-0472">Membrane</keyword>
<dbReference type="EMBL" id="CP042305">
    <property type="protein sequence ID" value="QDZ15764.1"/>
    <property type="molecule type" value="Genomic_DNA"/>
</dbReference>
<organism evidence="3 4">
    <name type="scientific">Humibacter ginsenosidimutans</name>
    <dbReference type="NCBI Taxonomy" id="2599293"/>
    <lineage>
        <taxon>Bacteria</taxon>
        <taxon>Bacillati</taxon>
        <taxon>Actinomycetota</taxon>
        <taxon>Actinomycetes</taxon>
        <taxon>Micrococcales</taxon>
        <taxon>Microbacteriaceae</taxon>
        <taxon>Humibacter</taxon>
    </lineage>
</organism>
<accession>A0A5B8M6Z7</accession>
<dbReference type="Proteomes" id="UP000320216">
    <property type="component" value="Chromosome"/>
</dbReference>
<keyword evidence="2" id="KW-0812">Transmembrane</keyword>